<evidence type="ECO:0000313" key="1">
    <source>
        <dbReference type="EMBL" id="EEC94468.1"/>
    </source>
</evidence>
<dbReference type="AlphaFoldDB" id="B7BGJ2"/>
<reference evidence="1 2" key="2">
    <citation type="submission" date="2008-10" db="EMBL/GenBank/DDBJ databases">
        <authorList>
            <person name="Fulton L."/>
            <person name="Clifton S."/>
            <person name="Fulton B."/>
            <person name="Xu J."/>
            <person name="Minx P."/>
            <person name="Pepin K.H."/>
            <person name="Johnson M."/>
            <person name="Bhonagiri V."/>
            <person name="Nash W.E."/>
            <person name="Mardis E.R."/>
            <person name="Wilson R.K."/>
        </authorList>
    </citation>
    <scope>NUCLEOTIDE SEQUENCE [LARGE SCALE GENOMIC DNA]</scope>
    <source>
        <strain evidence="1 2">DSM 18315</strain>
    </source>
</reference>
<proteinExistence type="predicted"/>
<name>B7BGJ2_9BACT</name>
<comment type="caution">
    <text evidence="1">The sequence shown here is derived from an EMBL/GenBank/DDBJ whole genome shotgun (WGS) entry which is preliminary data.</text>
</comment>
<evidence type="ECO:0000313" key="2">
    <source>
        <dbReference type="Proteomes" id="UP000005510"/>
    </source>
</evidence>
<dbReference type="Proteomes" id="UP000005510">
    <property type="component" value="Unassembled WGS sequence"/>
</dbReference>
<dbReference type="HOGENOM" id="CLU_3203046_0_0_10"/>
<accession>B7BGJ2</accession>
<reference evidence="1 2" key="1">
    <citation type="submission" date="2008-10" db="EMBL/GenBank/DDBJ databases">
        <title>Draft genome sequence of Parabacteroides johnsonii (DSM 18315).</title>
        <authorList>
            <person name="Sudarsanam P."/>
            <person name="Ley R."/>
            <person name="Guruge J."/>
            <person name="Turnbaugh P.J."/>
            <person name="Mahowald M."/>
            <person name="Liep D."/>
            <person name="Gordon J."/>
        </authorList>
    </citation>
    <scope>NUCLEOTIDE SEQUENCE [LARGE SCALE GENOMIC DNA]</scope>
    <source>
        <strain evidence="1 2">DSM 18315</strain>
    </source>
</reference>
<protein>
    <submittedName>
        <fullName evidence="1">Uncharacterized protein</fullName>
    </submittedName>
</protein>
<gene>
    <name evidence="1" type="ORF">PRABACTJOHN_04190</name>
</gene>
<dbReference type="EMBL" id="ABYH01000413">
    <property type="protein sequence ID" value="EEC94468.1"/>
    <property type="molecule type" value="Genomic_DNA"/>
</dbReference>
<organism evidence="1 2">
    <name type="scientific">Parabacteroides johnsonii DSM 18315</name>
    <dbReference type="NCBI Taxonomy" id="537006"/>
    <lineage>
        <taxon>Bacteria</taxon>
        <taxon>Pseudomonadati</taxon>
        <taxon>Bacteroidota</taxon>
        <taxon>Bacteroidia</taxon>
        <taxon>Bacteroidales</taxon>
        <taxon>Tannerellaceae</taxon>
        <taxon>Parabacteroides</taxon>
    </lineage>
</organism>
<sequence length="45" mass="4862">MIINNIRVIRVSINTDIGTPPSKIKGYAETALSPHAWRGNKAVSA</sequence>